<evidence type="ECO:0000256" key="1">
    <source>
        <dbReference type="SAM" id="Phobius"/>
    </source>
</evidence>
<organism evidence="2 3">
    <name type="scientific">Streptomyces endocoffeicus</name>
    <dbReference type="NCBI Taxonomy" id="2898945"/>
    <lineage>
        <taxon>Bacteria</taxon>
        <taxon>Bacillati</taxon>
        <taxon>Actinomycetota</taxon>
        <taxon>Actinomycetes</taxon>
        <taxon>Kitasatosporales</taxon>
        <taxon>Streptomycetaceae</taxon>
        <taxon>Streptomyces</taxon>
    </lineage>
</organism>
<sequence>MDVTTLRAIAGALAMAGAWGIVAMILYKAALRRVDWSLIPASAMPRVRWWSTHASCVLRLSLTLAGLGLTGLGLAGLAGS</sequence>
<name>A0ABS1Q1T6_9ACTN</name>
<keyword evidence="1" id="KW-0812">Transmembrane</keyword>
<evidence type="ECO:0000313" key="3">
    <source>
        <dbReference type="Proteomes" id="UP000621510"/>
    </source>
</evidence>
<keyword evidence="1" id="KW-1133">Transmembrane helix</keyword>
<gene>
    <name evidence="2" type="ORF">JK364_40660</name>
</gene>
<dbReference type="Proteomes" id="UP000621510">
    <property type="component" value="Unassembled WGS sequence"/>
</dbReference>
<keyword evidence="1" id="KW-0472">Membrane</keyword>
<accession>A0ABS1Q1T6</accession>
<proteinExistence type="predicted"/>
<dbReference type="EMBL" id="JAERRG010000024">
    <property type="protein sequence ID" value="MBL1118637.1"/>
    <property type="molecule type" value="Genomic_DNA"/>
</dbReference>
<evidence type="ECO:0000313" key="2">
    <source>
        <dbReference type="EMBL" id="MBL1118637.1"/>
    </source>
</evidence>
<comment type="caution">
    <text evidence="2">The sequence shown here is derived from an EMBL/GenBank/DDBJ whole genome shotgun (WGS) entry which is preliminary data.</text>
</comment>
<reference evidence="2 3" key="1">
    <citation type="submission" date="2021-01" db="EMBL/GenBank/DDBJ databases">
        <title>WGS of actinomycetes isolated from Thailand.</title>
        <authorList>
            <person name="Thawai C."/>
        </authorList>
    </citation>
    <scope>NUCLEOTIDE SEQUENCE [LARGE SCALE GENOMIC DNA]</scope>
    <source>
        <strain evidence="2 3">CA3R110</strain>
    </source>
</reference>
<keyword evidence="3" id="KW-1185">Reference proteome</keyword>
<evidence type="ECO:0008006" key="4">
    <source>
        <dbReference type="Google" id="ProtNLM"/>
    </source>
</evidence>
<dbReference type="RefSeq" id="WP_201856449.1">
    <property type="nucleotide sequence ID" value="NZ_JAERRG010000024.1"/>
</dbReference>
<feature type="transmembrane region" description="Helical" evidence="1">
    <location>
        <begin position="6"/>
        <end position="27"/>
    </location>
</feature>
<protein>
    <recommendedName>
        <fullName evidence="4">Integral membrane protein</fullName>
    </recommendedName>
</protein>
<feature type="transmembrane region" description="Helical" evidence="1">
    <location>
        <begin position="56"/>
        <end position="78"/>
    </location>
</feature>